<accession>A0AAE2SFQ9</accession>
<reference evidence="3" key="1">
    <citation type="submission" date="2021-01" db="EMBL/GenBank/DDBJ databases">
        <title>Modified the classification status of verrucomicrobia.</title>
        <authorList>
            <person name="Feng X."/>
        </authorList>
    </citation>
    <scope>NUCLEOTIDE SEQUENCE</scope>
    <source>
        <strain evidence="3">5K15</strain>
    </source>
</reference>
<dbReference type="Pfam" id="PF00149">
    <property type="entry name" value="Metallophos"/>
    <property type="match status" value="1"/>
</dbReference>
<dbReference type="Gene3D" id="3.60.21.10">
    <property type="match status" value="1"/>
</dbReference>
<dbReference type="InterPro" id="IPR004843">
    <property type="entry name" value="Calcineurin-like_PHP"/>
</dbReference>
<keyword evidence="3" id="KW-0540">Nuclease</keyword>
<evidence type="ECO:0000256" key="1">
    <source>
        <dbReference type="ARBA" id="ARBA00022801"/>
    </source>
</evidence>
<evidence type="ECO:0000259" key="2">
    <source>
        <dbReference type="Pfam" id="PF00149"/>
    </source>
</evidence>
<keyword evidence="3" id="KW-0269">Exonuclease</keyword>
<keyword evidence="4" id="KW-1185">Reference proteome</keyword>
<proteinExistence type="predicted"/>
<protein>
    <submittedName>
        <fullName evidence="3">DNA repair exonuclease</fullName>
    </submittedName>
</protein>
<dbReference type="GO" id="GO:0004527">
    <property type="term" value="F:exonuclease activity"/>
    <property type="evidence" value="ECO:0007669"/>
    <property type="project" value="UniProtKB-KW"/>
</dbReference>
<dbReference type="SUPFAM" id="SSF56300">
    <property type="entry name" value="Metallo-dependent phosphatases"/>
    <property type="match status" value="1"/>
</dbReference>
<gene>
    <name evidence="3" type="ORF">JIN83_12290</name>
</gene>
<dbReference type="InterPro" id="IPR029052">
    <property type="entry name" value="Metallo-depent_PP-like"/>
</dbReference>
<dbReference type="InterPro" id="IPR014576">
    <property type="entry name" value="Pesterase_YhaO"/>
</dbReference>
<name>A0AAE2SFQ9_9BACT</name>
<dbReference type="EMBL" id="JAENIG010000008">
    <property type="protein sequence ID" value="MBK1855745.1"/>
    <property type="molecule type" value="Genomic_DNA"/>
</dbReference>
<dbReference type="InterPro" id="IPR050535">
    <property type="entry name" value="DNA_Repair-Maintenance_Comp"/>
</dbReference>
<dbReference type="Proteomes" id="UP000634206">
    <property type="component" value="Unassembled WGS sequence"/>
</dbReference>
<dbReference type="CDD" id="cd00840">
    <property type="entry name" value="MPP_Mre11_N"/>
    <property type="match status" value="1"/>
</dbReference>
<dbReference type="PANTHER" id="PTHR30337:SF7">
    <property type="entry name" value="PHOSPHOESTERASE"/>
    <property type="match status" value="1"/>
</dbReference>
<dbReference type="PIRSF" id="PIRSF033091">
    <property type="entry name" value="Pesterase_YhaO"/>
    <property type="match status" value="1"/>
</dbReference>
<feature type="domain" description="Calcineurin-like phosphoesterase" evidence="2">
    <location>
        <begin position="3"/>
        <end position="197"/>
    </location>
</feature>
<comment type="caution">
    <text evidence="3">The sequence shown here is derived from an EMBL/GenBank/DDBJ whole genome shotgun (WGS) entry which is preliminary data.</text>
</comment>
<evidence type="ECO:0000313" key="3">
    <source>
        <dbReference type="EMBL" id="MBK1855745.1"/>
    </source>
</evidence>
<organism evidence="3 4">
    <name type="scientific">Oceaniferula flava</name>
    <dbReference type="NCBI Taxonomy" id="2800421"/>
    <lineage>
        <taxon>Bacteria</taxon>
        <taxon>Pseudomonadati</taxon>
        <taxon>Verrucomicrobiota</taxon>
        <taxon>Verrucomicrobiia</taxon>
        <taxon>Verrucomicrobiales</taxon>
        <taxon>Verrucomicrobiaceae</taxon>
        <taxon>Oceaniferula</taxon>
    </lineage>
</organism>
<dbReference type="RefSeq" id="WP_309490358.1">
    <property type="nucleotide sequence ID" value="NZ_JAENIG010000008.1"/>
</dbReference>
<keyword evidence="1" id="KW-0378">Hydrolase</keyword>
<dbReference type="AlphaFoldDB" id="A0AAE2SFQ9"/>
<sequence length="413" mass="46048">MFTFIHAADIHLDSPLTGLSQYQDAPVERIRNATRTALTNLVDLSIERQIDFLLIAGDLYNGDWKDYNTGLFFIREMRRLDEAGIPVYLISGNHDAESKITKALTLPDNVHHFKSGKAATVTVQGHPVSIHGQSFATPSVTENLAESYPAPVAEHFNIGLLHTNLGDQAGHGNYAPCTQQQLAQHGYDYWALGHIHKREVHQQSPHIVYSGNIQGRHAKETGPKGCYLVRVDADLQVQDFDFHALDTVRWHQTEIDCSDLTELDQLFDAIRTAFDDAIEKSGDRLAVVRVNLTGHTELHGTLHSEPSRIESECRLITEDLGLENIWVEKIKLKTKSKTKLADLAQRDDLVAMVIDALDHLDASQHPPAVTELRTKLPPEALRELQFDAPSKADRDALKDEVSAIVLHALTIAD</sequence>
<evidence type="ECO:0000313" key="4">
    <source>
        <dbReference type="Proteomes" id="UP000634206"/>
    </source>
</evidence>
<dbReference type="InterPro" id="IPR041796">
    <property type="entry name" value="Mre11_N"/>
</dbReference>
<dbReference type="PANTHER" id="PTHR30337">
    <property type="entry name" value="COMPONENT OF ATP-DEPENDENT DSDNA EXONUCLEASE"/>
    <property type="match status" value="1"/>
</dbReference>